<evidence type="ECO:0000313" key="2">
    <source>
        <dbReference type="EMBL" id="CDZ90090.1"/>
    </source>
</evidence>
<accession>A0A098BP77</accession>
<protein>
    <submittedName>
        <fullName evidence="2">Uncharacterized protein</fullName>
    </submittedName>
</protein>
<reference evidence="2 3" key="1">
    <citation type="journal article" date="2014" name="Genome Announc.">
        <title>Draft Genome Sequence of Propane- and Butane-Oxidizing Actinobacterium Rhodococcus ruber IEGM 231.</title>
        <authorList>
            <person name="Ivshina I.B."/>
            <person name="Kuyukina M.S."/>
            <person name="Krivoruchko A.V."/>
            <person name="Barbe V."/>
            <person name="Fischer C."/>
        </authorList>
    </citation>
    <scope>NUCLEOTIDE SEQUENCE [LARGE SCALE GENOMIC DNA]</scope>
</reference>
<dbReference type="AlphaFoldDB" id="A0A098BP77"/>
<proteinExistence type="predicted"/>
<dbReference type="Proteomes" id="UP000042997">
    <property type="component" value="Unassembled WGS sequence"/>
</dbReference>
<name>A0A098BP77_9NOCA</name>
<organism evidence="2 3">
    <name type="scientific">Rhodococcus ruber</name>
    <dbReference type="NCBI Taxonomy" id="1830"/>
    <lineage>
        <taxon>Bacteria</taxon>
        <taxon>Bacillati</taxon>
        <taxon>Actinomycetota</taxon>
        <taxon>Actinomycetes</taxon>
        <taxon>Mycobacteriales</taxon>
        <taxon>Nocardiaceae</taxon>
        <taxon>Rhodococcus</taxon>
    </lineage>
</organism>
<feature type="region of interest" description="Disordered" evidence="1">
    <location>
        <begin position="56"/>
        <end position="79"/>
    </location>
</feature>
<gene>
    <name evidence="2" type="ORF">RHRU231_600023</name>
</gene>
<evidence type="ECO:0000256" key="1">
    <source>
        <dbReference type="SAM" id="MobiDB-lite"/>
    </source>
</evidence>
<evidence type="ECO:0000313" key="3">
    <source>
        <dbReference type="Proteomes" id="UP000042997"/>
    </source>
</evidence>
<dbReference type="EMBL" id="CCSD01000073">
    <property type="protein sequence ID" value="CDZ90090.1"/>
    <property type="molecule type" value="Genomic_DNA"/>
</dbReference>
<sequence length="79" mass="8448">MACDEDRGWAETTIAGLHVRGDRVTGMRLLGWEGVLPLSVVRTVVSADREGLSTSPGAMAFPRSAPDGYPLAPVSRRHS</sequence>